<dbReference type="InterPro" id="IPR035965">
    <property type="entry name" value="PAS-like_dom_sf"/>
</dbReference>
<dbReference type="EMBL" id="KJ159185">
    <property type="protein sequence ID" value="AKA59106.1"/>
    <property type="molecule type" value="Genomic_DNA"/>
</dbReference>
<dbReference type="InterPro" id="IPR013656">
    <property type="entry name" value="PAS_4"/>
</dbReference>
<dbReference type="Gene3D" id="1.10.10.10">
    <property type="entry name" value="Winged helix-like DNA-binding domain superfamily/Winged helix DNA-binding domain"/>
    <property type="match status" value="1"/>
</dbReference>
<dbReference type="CDD" id="cd00130">
    <property type="entry name" value="PAS"/>
    <property type="match status" value="1"/>
</dbReference>
<evidence type="ECO:0000259" key="2">
    <source>
        <dbReference type="SMART" id="SM00091"/>
    </source>
</evidence>
<dbReference type="AlphaFoldDB" id="A0A1I9J5L8"/>
<feature type="domain" description="PAS" evidence="2">
    <location>
        <begin position="23"/>
        <end position="89"/>
    </location>
</feature>
<dbReference type="GO" id="GO:0003677">
    <property type="term" value="F:DNA binding"/>
    <property type="evidence" value="ECO:0007669"/>
    <property type="project" value="InterPro"/>
</dbReference>
<feature type="domain" description="HTH luxR-type" evidence="3">
    <location>
        <begin position="150"/>
        <end position="204"/>
    </location>
</feature>
<dbReference type="SUPFAM" id="SSF55785">
    <property type="entry name" value="PYP-like sensor domain (PAS domain)"/>
    <property type="match status" value="1"/>
</dbReference>
<evidence type="ECO:0000256" key="1">
    <source>
        <dbReference type="SAM" id="MobiDB-lite"/>
    </source>
</evidence>
<dbReference type="InterPro" id="IPR016032">
    <property type="entry name" value="Sig_transdc_resp-reg_C-effctor"/>
</dbReference>
<protein>
    <submittedName>
        <fullName evidence="4">LuxR-family transcriptional regulator</fullName>
    </submittedName>
</protein>
<dbReference type="SMART" id="SM00091">
    <property type="entry name" value="PAS"/>
    <property type="match status" value="1"/>
</dbReference>
<proteinExistence type="predicted"/>
<feature type="region of interest" description="Disordered" evidence="1">
    <location>
        <begin position="225"/>
        <end position="248"/>
    </location>
</feature>
<dbReference type="GO" id="GO:0006355">
    <property type="term" value="P:regulation of DNA-templated transcription"/>
    <property type="evidence" value="ECO:0007669"/>
    <property type="project" value="InterPro"/>
</dbReference>
<evidence type="ECO:0000259" key="3">
    <source>
        <dbReference type="SMART" id="SM00421"/>
    </source>
</evidence>
<evidence type="ECO:0000313" key="4">
    <source>
        <dbReference type="EMBL" id="AKA59106.1"/>
    </source>
</evidence>
<name>A0A1I9J5L8_9ACTN</name>
<sequence length="248" mass="27455">MGDSYPGDSPLRDAEIRSDEHGDMVLSSFETSGIGLAILDPTLRVRAVNGAFRAQCGRRRDDICERSFAEFLHPSVRQHLMRQFGRMVQGHRARLVGQSIAMWFDDATVPGKLSAFPVDGDGGRTKMIMVQFTPEKSDDQQALIGSQRKLTALTAKVLEGVAAGDPTVRLAAKLFLSRQGIEYHVSILLRQFKVPNRTALAAKAYSMGMFSIGCWPPQVLPDYIRPDRGGSDRSRGVVRADAHTDRRR</sequence>
<reference evidence="4" key="1">
    <citation type="submission" date="2015-08" db="EMBL/GenBank/DDBJ databases">
        <authorList>
            <person name="Babu N.S."/>
            <person name="Beckwith C.J."/>
            <person name="Beseler K.G."/>
            <person name="Brison A."/>
            <person name="Carone J.V."/>
            <person name="Caskin T.P."/>
            <person name="Diamond M."/>
            <person name="Durham M.E."/>
            <person name="Foxe J.M."/>
            <person name="Go M."/>
            <person name="Henderson B.A."/>
            <person name="Jones I.B."/>
            <person name="McGettigan J.A."/>
            <person name="Micheletti S.J."/>
            <person name="Nasrallah M.E."/>
            <person name="Ortiz D."/>
            <person name="Piller C.R."/>
            <person name="Privatt S.R."/>
            <person name="Schneider S.L."/>
            <person name="Sharp S."/>
            <person name="Smith T.C."/>
            <person name="Stanton J.D."/>
            <person name="Ullery H.E."/>
            <person name="Wilson R.J."/>
            <person name="Serrano M.G."/>
            <person name="Buck G."/>
            <person name="Lee V."/>
            <person name="Wang Y."/>
            <person name="Carvalho R."/>
            <person name="Voegtly L."/>
            <person name="Shi R."/>
            <person name="Duckworth R."/>
            <person name="Johnson A."/>
            <person name="Loviza R."/>
            <person name="Walstead R."/>
            <person name="Shah Z."/>
            <person name="Kiflezghi M."/>
            <person name="Wade K."/>
            <person name="Ball S.L."/>
            <person name="Bradley K.W."/>
            <person name="Asai D.J."/>
            <person name="Bowman C.A."/>
            <person name="Russell D.A."/>
            <person name="Pope W.H."/>
            <person name="Jacobs-Sera D."/>
            <person name="Hendrix R.W."/>
            <person name="Hatfull G.F."/>
        </authorList>
    </citation>
    <scope>NUCLEOTIDE SEQUENCE</scope>
    <source>
        <strain evidence="4">WAC2288</strain>
    </source>
</reference>
<dbReference type="SMART" id="SM00421">
    <property type="entry name" value="HTH_LUXR"/>
    <property type="match status" value="1"/>
</dbReference>
<dbReference type="InterPro" id="IPR000014">
    <property type="entry name" value="PAS"/>
</dbReference>
<dbReference type="SUPFAM" id="SSF46894">
    <property type="entry name" value="C-terminal effector domain of the bipartite response regulators"/>
    <property type="match status" value="1"/>
</dbReference>
<accession>A0A1I9J5L8</accession>
<organism evidence="4">
    <name type="scientific">Streptomyces sp. WAC2288</name>
    <dbReference type="NCBI Taxonomy" id="1582798"/>
    <lineage>
        <taxon>Bacteria</taxon>
        <taxon>Bacillati</taxon>
        <taxon>Actinomycetota</taxon>
        <taxon>Actinomycetes</taxon>
        <taxon>Kitasatosporales</taxon>
        <taxon>Streptomycetaceae</taxon>
        <taxon>Streptomyces</taxon>
    </lineage>
</organism>
<dbReference type="Gene3D" id="3.30.450.20">
    <property type="entry name" value="PAS domain"/>
    <property type="match status" value="1"/>
</dbReference>
<dbReference type="Pfam" id="PF00196">
    <property type="entry name" value="GerE"/>
    <property type="match status" value="1"/>
</dbReference>
<dbReference type="Pfam" id="PF08448">
    <property type="entry name" value="PAS_4"/>
    <property type="match status" value="1"/>
</dbReference>
<dbReference type="InterPro" id="IPR000792">
    <property type="entry name" value="Tscrpt_reg_LuxR_C"/>
</dbReference>
<dbReference type="InterPro" id="IPR036388">
    <property type="entry name" value="WH-like_DNA-bd_sf"/>
</dbReference>
<reference evidence="4" key="2">
    <citation type="journal article" date="2016" name="Cell Chem. Biol.">
        <title>Discovery of Ibomycin, a Complex Macrolactone that Exerts Antifungal Activity by Impeding Endocytic Trafficking and Membrane Function.</title>
        <authorList>
            <person name="Robbins N."/>
            <person name="Spitzer M."/>
            <person name="Wang W."/>
            <person name="Waglechner N."/>
            <person name="Patel D.J."/>
            <person name="O'Brien J.S."/>
            <person name="Ejim L."/>
            <person name="Ejim O."/>
            <person name="Tyers M."/>
            <person name="Wright G.D."/>
        </authorList>
    </citation>
    <scope>NUCLEOTIDE SEQUENCE</scope>
    <source>
        <strain evidence="4">WAC2288</strain>
    </source>
</reference>